<evidence type="ECO:0000256" key="1">
    <source>
        <dbReference type="ARBA" id="ARBA00005695"/>
    </source>
</evidence>
<evidence type="ECO:0000256" key="4">
    <source>
        <dbReference type="SAM" id="SignalP"/>
    </source>
</evidence>
<gene>
    <name evidence="6" type="ORF">SAMN05443575_3709</name>
</gene>
<evidence type="ECO:0000259" key="5">
    <source>
        <dbReference type="Pfam" id="PF00496"/>
    </source>
</evidence>
<sequence length="506" mass="55173">MTLRRRAAATTLAALTAAGLLTACQTEPLGGAGSVFTVDLSSYPASLDPGLQYNTDSYAVYRNIFDQLLRRDRTSGKVVGSVATSWRRTSQTRWVFTLRDGIRFSDGSRLTAADAAYSINRILDPKLASGQLANFSAIRRATGLGTRLVIDTKYPSPTLLTFLTTLSIVPQAYVRRVGNDAFNARPMGSGPYRFVSAINGSQIALDRNTRYWGPRPQLAKVTFRAVPDIASRVADLQSGLAQVATSMTPDSAVQIRDSSNLKILSAPTERVSYLAFNTIKGGPTNDPQVRRAISLAIDYRGLIDKLQQGYARQVNSVLTPLAVGYDKALADYRYDPDAARALIAKAGAKGKTVVMATSPTYDPNIVQAIQADIQAAGLQVSIRNSDQATYLKKVQSPSHDWGSIRFGQWSCSCLDADGTIFPLFRSGTVWSSYRSDQFDTLVDRGRAELGTAQRRADYARALQLMNRDVPGIGLFQVGSIYGVTKSLQWRPDAQESFFLADMRLAS</sequence>
<evidence type="ECO:0000256" key="3">
    <source>
        <dbReference type="ARBA" id="ARBA00022729"/>
    </source>
</evidence>
<dbReference type="GO" id="GO:0015833">
    <property type="term" value="P:peptide transport"/>
    <property type="evidence" value="ECO:0007669"/>
    <property type="project" value="TreeGrafter"/>
</dbReference>
<dbReference type="GO" id="GO:1904680">
    <property type="term" value="F:peptide transmembrane transporter activity"/>
    <property type="evidence" value="ECO:0007669"/>
    <property type="project" value="TreeGrafter"/>
</dbReference>
<dbReference type="GO" id="GO:0043190">
    <property type="term" value="C:ATP-binding cassette (ABC) transporter complex"/>
    <property type="evidence" value="ECO:0007669"/>
    <property type="project" value="InterPro"/>
</dbReference>
<dbReference type="InterPro" id="IPR030678">
    <property type="entry name" value="Peptide/Ni-bd"/>
</dbReference>
<proteinExistence type="inferred from homology"/>
<dbReference type="InterPro" id="IPR000914">
    <property type="entry name" value="SBP_5_dom"/>
</dbReference>
<dbReference type="EMBL" id="FQVU01000005">
    <property type="protein sequence ID" value="SHH32133.1"/>
    <property type="molecule type" value="Genomic_DNA"/>
</dbReference>
<dbReference type="Pfam" id="PF00496">
    <property type="entry name" value="SBP_bac_5"/>
    <property type="match status" value="1"/>
</dbReference>
<evidence type="ECO:0000313" key="7">
    <source>
        <dbReference type="Proteomes" id="UP000186132"/>
    </source>
</evidence>
<dbReference type="GO" id="GO:0042597">
    <property type="term" value="C:periplasmic space"/>
    <property type="evidence" value="ECO:0007669"/>
    <property type="project" value="UniProtKB-ARBA"/>
</dbReference>
<dbReference type="RefSeq" id="WP_084181377.1">
    <property type="nucleotide sequence ID" value="NZ_FQVU01000005.1"/>
</dbReference>
<dbReference type="STRING" id="1206085.SAMN05443575_3709"/>
<dbReference type="OrthoDB" id="5243526at2"/>
<organism evidence="6 7">
    <name type="scientific">Jatrophihabitans endophyticus</name>
    <dbReference type="NCBI Taxonomy" id="1206085"/>
    <lineage>
        <taxon>Bacteria</taxon>
        <taxon>Bacillati</taxon>
        <taxon>Actinomycetota</taxon>
        <taxon>Actinomycetes</taxon>
        <taxon>Jatrophihabitantales</taxon>
        <taxon>Jatrophihabitantaceae</taxon>
        <taxon>Jatrophihabitans</taxon>
    </lineage>
</organism>
<evidence type="ECO:0000256" key="2">
    <source>
        <dbReference type="ARBA" id="ARBA00022448"/>
    </source>
</evidence>
<protein>
    <submittedName>
        <fullName evidence="6">Peptide/nickel transport system substrate-binding protein</fullName>
    </submittedName>
</protein>
<keyword evidence="3 4" id="KW-0732">Signal</keyword>
<dbReference type="AlphaFoldDB" id="A0A1M5S296"/>
<dbReference type="Gene3D" id="3.90.76.10">
    <property type="entry name" value="Dipeptide-binding Protein, Domain 1"/>
    <property type="match status" value="1"/>
</dbReference>
<dbReference type="Gene3D" id="3.10.105.10">
    <property type="entry name" value="Dipeptide-binding Protein, Domain 3"/>
    <property type="match status" value="1"/>
</dbReference>
<dbReference type="PIRSF" id="PIRSF002741">
    <property type="entry name" value="MppA"/>
    <property type="match status" value="1"/>
</dbReference>
<dbReference type="PANTHER" id="PTHR30290:SF9">
    <property type="entry name" value="OLIGOPEPTIDE-BINDING PROTEIN APPA"/>
    <property type="match status" value="1"/>
</dbReference>
<dbReference type="Gene3D" id="3.40.190.10">
    <property type="entry name" value="Periplasmic binding protein-like II"/>
    <property type="match status" value="1"/>
</dbReference>
<dbReference type="InterPro" id="IPR039424">
    <property type="entry name" value="SBP_5"/>
</dbReference>
<keyword evidence="2" id="KW-0813">Transport</keyword>
<dbReference type="SUPFAM" id="SSF53850">
    <property type="entry name" value="Periplasmic binding protein-like II"/>
    <property type="match status" value="1"/>
</dbReference>
<keyword evidence="7" id="KW-1185">Reference proteome</keyword>
<feature type="signal peptide" evidence="4">
    <location>
        <begin position="1"/>
        <end position="23"/>
    </location>
</feature>
<evidence type="ECO:0000313" key="6">
    <source>
        <dbReference type="EMBL" id="SHH32133.1"/>
    </source>
</evidence>
<dbReference type="Proteomes" id="UP000186132">
    <property type="component" value="Unassembled WGS sequence"/>
</dbReference>
<reference evidence="6 7" key="1">
    <citation type="submission" date="2016-11" db="EMBL/GenBank/DDBJ databases">
        <authorList>
            <person name="Jaros S."/>
            <person name="Januszkiewicz K."/>
            <person name="Wedrychowicz H."/>
        </authorList>
    </citation>
    <scope>NUCLEOTIDE SEQUENCE [LARGE SCALE GENOMIC DNA]</scope>
    <source>
        <strain evidence="6 7">DSM 45627</strain>
    </source>
</reference>
<accession>A0A1M5S296</accession>
<dbReference type="PROSITE" id="PS51257">
    <property type="entry name" value="PROKAR_LIPOPROTEIN"/>
    <property type="match status" value="1"/>
</dbReference>
<feature type="domain" description="Solute-binding protein family 5" evidence="5">
    <location>
        <begin position="77"/>
        <end position="424"/>
    </location>
</feature>
<comment type="similarity">
    <text evidence="1">Belongs to the bacterial solute-binding protein 5 family.</text>
</comment>
<name>A0A1M5S296_9ACTN</name>
<feature type="chain" id="PRO_5012183656" evidence="4">
    <location>
        <begin position="24"/>
        <end position="506"/>
    </location>
</feature>
<dbReference type="PANTHER" id="PTHR30290">
    <property type="entry name" value="PERIPLASMIC BINDING COMPONENT OF ABC TRANSPORTER"/>
    <property type="match status" value="1"/>
</dbReference>